<dbReference type="CDD" id="cd00093">
    <property type="entry name" value="HTH_XRE"/>
    <property type="match status" value="1"/>
</dbReference>
<evidence type="ECO:0000313" key="1">
    <source>
        <dbReference type="EMBL" id="NFV79982.1"/>
    </source>
</evidence>
<dbReference type="RefSeq" id="WP_163677308.1">
    <property type="nucleotide sequence ID" value="NZ_JAAIYP010000034.1"/>
</dbReference>
<protein>
    <submittedName>
        <fullName evidence="1">Helix-turn-helix transcriptional regulator</fullName>
    </submittedName>
</protein>
<dbReference type="InterPro" id="IPR001387">
    <property type="entry name" value="Cro/C1-type_HTH"/>
</dbReference>
<comment type="caution">
    <text evidence="1">The sequence shown here is derived from an EMBL/GenBank/DDBJ whole genome shotgun (WGS) entry which is preliminary data.</text>
</comment>
<dbReference type="EMBL" id="JAAIYP010000034">
    <property type="protein sequence ID" value="NFV79982.1"/>
    <property type="molecule type" value="Genomic_DNA"/>
</dbReference>
<proteinExistence type="predicted"/>
<organism evidence="1 2">
    <name type="scientific">Magnetospirillum aberrantis SpK</name>
    <dbReference type="NCBI Taxonomy" id="908842"/>
    <lineage>
        <taxon>Bacteria</taxon>
        <taxon>Pseudomonadati</taxon>
        <taxon>Pseudomonadota</taxon>
        <taxon>Alphaproteobacteria</taxon>
        <taxon>Rhodospirillales</taxon>
        <taxon>Rhodospirillaceae</taxon>
        <taxon>Magnetospirillum</taxon>
    </lineage>
</organism>
<dbReference type="Gene3D" id="1.10.260.40">
    <property type="entry name" value="lambda repressor-like DNA-binding domains"/>
    <property type="match status" value="1"/>
</dbReference>
<dbReference type="InterPro" id="IPR010982">
    <property type="entry name" value="Lambda_DNA-bd_dom_sf"/>
</dbReference>
<name>A0A7C9QTC5_9PROT</name>
<dbReference type="Proteomes" id="UP000480684">
    <property type="component" value="Unassembled WGS sequence"/>
</dbReference>
<keyword evidence="2" id="KW-1185">Reference proteome</keyword>
<reference evidence="1 2" key="1">
    <citation type="submission" date="2020-02" db="EMBL/GenBank/DDBJ databases">
        <authorList>
            <person name="Dziuba M."/>
            <person name="Kuznetsov B."/>
            <person name="Mardanov A."/>
            <person name="Ravin N."/>
            <person name="Grouzdev D."/>
        </authorList>
    </citation>
    <scope>NUCLEOTIDE SEQUENCE [LARGE SCALE GENOMIC DNA]</scope>
    <source>
        <strain evidence="1 2">SpK</strain>
    </source>
</reference>
<dbReference type="AlphaFoldDB" id="A0A7C9QTC5"/>
<evidence type="ECO:0000313" key="2">
    <source>
        <dbReference type="Proteomes" id="UP000480684"/>
    </source>
</evidence>
<sequence length="139" mass="14563">MTAFALLLSLVGLSHREAANFVGVSIDSVRGWINGRRTPPAAVLDELRAMIAAQELAAAEALELITEQYEEALGAGRKLTAIDLGYPADDAEATLLGLPCVSAWRMMAARVVAKSPVPVRLIPRSSTLATAGAAEAHGK</sequence>
<accession>A0A7C9QTC5</accession>
<gene>
    <name evidence="1" type="ORF">G4223_07655</name>
</gene>
<dbReference type="GO" id="GO:0003677">
    <property type="term" value="F:DNA binding"/>
    <property type="evidence" value="ECO:0007669"/>
    <property type="project" value="InterPro"/>
</dbReference>